<evidence type="ECO:0000256" key="1">
    <source>
        <dbReference type="SAM" id="SignalP"/>
    </source>
</evidence>
<gene>
    <name evidence="3" type="ORF">GOM49_03375</name>
</gene>
<keyword evidence="1" id="KW-0732">Signal</keyword>
<name>A0A6I6EPH9_9CLOT</name>
<dbReference type="Proteomes" id="UP000422764">
    <property type="component" value="Chromosome"/>
</dbReference>
<accession>A0A6I6EPH9</accession>
<keyword evidence="4" id="KW-1185">Reference proteome</keyword>
<dbReference type="Pfam" id="PF12690">
    <property type="entry name" value="BsuPI"/>
    <property type="match status" value="2"/>
</dbReference>
<organism evidence="3 4">
    <name type="scientific">Clostridium bovifaecis</name>
    <dbReference type="NCBI Taxonomy" id="2184719"/>
    <lineage>
        <taxon>Bacteria</taxon>
        <taxon>Bacillati</taxon>
        <taxon>Bacillota</taxon>
        <taxon>Clostridia</taxon>
        <taxon>Eubacteriales</taxon>
        <taxon>Clostridiaceae</taxon>
        <taxon>Clostridium</taxon>
    </lineage>
</organism>
<dbReference type="EMBL" id="CP046522">
    <property type="protein sequence ID" value="QGU94283.1"/>
    <property type="molecule type" value="Genomic_DNA"/>
</dbReference>
<feature type="domain" description="Intracellular proteinase inhibitor BsuPI" evidence="2">
    <location>
        <begin position="198"/>
        <end position="284"/>
    </location>
</feature>
<dbReference type="InterPro" id="IPR020481">
    <property type="entry name" value="Intracell_prot_inh_BsuPI"/>
</dbReference>
<dbReference type="Gene3D" id="2.60.40.2360">
    <property type="entry name" value="Intracellular proteinase inhibitor BsuPI"/>
    <property type="match status" value="2"/>
</dbReference>
<feature type="domain" description="Intracellular proteinase inhibitor BsuPI" evidence="2">
    <location>
        <begin position="51"/>
        <end position="143"/>
    </location>
</feature>
<feature type="signal peptide" evidence="1">
    <location>
        <begin position="1"/>
        <end position="21"/>
    </location>
</feature>
<protein>
    <recommendedName>
        <fullName evidence="2">Intracellular proteinase inhibitor BsuPI domain-containing protein</fullName>
    </recommendedName>
</protein>
<reference evidence="3 4" key="1">
    <citation type="submission" date="2019-12" db="EMBL/GenBank/DDBJ databases">
        <title>Genome sequenceing of Clostridium bovifaecis.</title>
        <authorList>
            <person name="Yao Y."/>
        </authorList>
    </citation>
    <scope>NUCLEOTIDE SEQUENCE [LARGE SCALE GENOMIC DNA]</scope>
    <source>
        <strain evidence="3 4">BXX</strain>
    </source>
</reference>
<evidence type="ECO:0000259" key="2">
    <source>
        <dbReference type="Pfam" id="PF12690"/>
    </source>
</evidence>
<proteinExistence type="predicted"/>
<dbReference type="AlphaFoldDB" id="A0A6I6EPH9"/>
<feature type="chain" id="PRO_5039699167" description="Intracellular proteinase inhibitor BsuPI domain-containing protein" evidence="1">
    <location>
        <begin position="22"/>
        <end position="298"/>
    </location>
</feature>
<dbReference type="PROSITE" id="PS51257">
    <property type="entry name" value="PROKAR_LIPOPROTEIN"/>
    <property type="match status" value="1"/>
</dbReference>
<dbReference type="InterPro" id="IPR038144">
    <property type="entry name" value="IPI"/>
</dbReference>
<sequence length="298" mass="34249">MVKKKIAALMLTCIVASSIIGCSSKVPNRGVNESKEIEDNIKNNKYNIYKVTQGEKGKNLRIVATNPLKEDITLNFNTTQEYEFILLKKGKEVYRFSKNRSFGEMIVKKVVEPKRSLEYNIDLESLELEKGDYDYEFYLVANELKALPHKKGTLTIEKKDIDQKDGEDDKVKNPSDSVSNNSGIAHFPLKYNINVQNEKSLVVEVKNQNERPIDINYTSGQKYDMKFYKKGKLVYTWSQDKSFIQMICETKLIQGASEVYEVDLTELPLEKGSYEYEFYSVAKELSDVPHLEGKITID</sequence>
<evidence type="ECO:0000313" key="3">
    <source>
        <dbReference type="EMBL" id="QGU94283.1"/>
    </source>
</evidence>
<evidence type="ECO:0000313" key="4">
    <source>
        <dbReference type="Proteomes" id="UP000422764"/>
    </source>
</evidence>